<dbReference type="AlphaFoldDB" id="A0AAE4J6A7"/>
<reference evidence="1" key="1">
    <citation type="submission" date="2023-02" db="EMBL/GenBank/DDBJ databases">
        <title>NDM-1 &amp; ACT-7 co producing ST 133 Enterobacter.</title>
        <authorList>
            <person name="Halder G."/>
            <person name="Chaudhuri B."/>
            <person name="Dutta S."/>
        </authorList>
    </citation>
    <scope>NUCLEOTIDE SEQUENCE</scope>
    <source>
        <strain evidence="1">PEER 323</strain>
    </source>
</reference>
<dbReference type="EMBL" id="JARDRS010000040">
    <property type="protein sequence ID" value="MDS0022104.1"/>
    <property type="molecule type" value="Genomic_DNA"/>
</dbReference>
<organism evidence="1 2">
    <name type="scientific">Enterobacter hormaechei subsp. steigerwaltii</name>
    <dbReference type="NCBI Taxonomy" id="299766"/>
    <lineage>
        <taxon>Bacteria</taxon>
        <taxon>Pseudomonadati</taxon>
        <taxon>Pseudomonadota</taxon>
        <taxon>Gammaproteobacteria</taxon>
        <taxon>Enterobacterales</taxon>
        <taxon>Enterobacteriaceae</taxon>
        <taxon>Enterobacter</taxon>
        <taxon>Enterobacter cloacae complex</taxon>
    </lineage>
</organism>
<dbReference type="RefSeq" id="WP_272408761.1">
    <property type="nucleotide sequence ID" value="NZ_JARDRS010000040.1"/>
</dbReference>
<evidence type="ECO:0000313" key="1">
    <source>
        <dbReference type="EMBL" id="MDS0022104.1"/>
    </source>
</evidence>
<name>A0AAE4J6A7_9ENTR</name>
<dbReference type="Proteomes" id="UP001182277">
    <property type="component" value="Unassembled WGS sequence"/>
</dbReference>
<protein>
    <submittedName>
        <fullName evidence="1">Uncharacterized protein</fullName>
    </submittedName>
</protein>
<proteinExistence type="predicted"/>
<accession>A0AAE4J6A7</accession>
<sequence>MSEKTKYDCYNGQGRKLGYVLLDGEGKGLRDIFIENKAVIKAYYPGTVFIKPARKDKSQVKDRRTKKIIPFTPGINC</sequence>
<gene>
    <name evidence="1" type="ORF">PTZ61_25860</name>
</gene>
<evidence type="ECO:0000313" key="2">
    <source>
        <dbReference type="Proteomes" id="UP001182277"/>
    </source>
</evidence>
<comment type="caution">
    <text evidence="1">The sequence shown here is derived from an EMBL/GenBank/DDBJ whole genome shotgun (WGS) entry which is preliminary data.</text>
</comment>